<dbReference type="PANTHER" id="PTHR35218:SF9">
    <property type="entry name" value="ENDONUCLEASE_EXONUCLEASE_PHOSPHATASE DOMAIN-CONTAINING PROTEIN"/>
    <property type="match status" value="1"/>
</dbReference>
<dbReference type="Gene3D" id="3.60.10.10">
    <property type="entry name" value="Endonuclease/exonuclease/phosphatase"/>
    <property type="match status" value="1"/>
</dbReference>
<name>A0A6A2XPS1_HIBSY</name>
<evidence type="ECO:0000313" key="2">
    <source>
        <dbReference type="Proteomes" id="UP000436088"/>
    </source>
</evidence>
<dbReference type="SUPFAM" id="SSF56219">
    <property type="entry name" value="DNase I-like"/>
    <property type="match status" value="1"/>
</dbReference>
<dbReference type="Proteomes" id="UP000436088">
    <property type="component" value="Unassembled WGS sequence"/>
</dbReference>
<evidence type="ECO:0008006" key="3">
    <source>
        <dbReference type="Google" id="ProtNLM"/>
    </source>
</evidence>
<reference evidence="1" key="1">
    <citation type="submission" date="2019-09" db="EMBL/GenBank/DDBJ databases">
        <title>Draft genome information of white flower Hibiscus syriacus.</title>
        <authorList>
            <person name="Kim Y.-M."/>
        </authorList>
    </citation>
    <scope>NUCLEOTIDE SEQUENCE [LARGE SCALE GENOMIC DNA]</scope>
    <source>
        <strain evidence="1">YM2019G1</strain>
    </source>
</reference>
<dbReference type="AlphaFoldDB" id="A0A6A2XPS1"/>
<dbReference type="InterPro" id="IPR036691">
    <property type="entry name" value="Endo/exonu/phosph_ase_sf"/>
</dbReference>
<sequence length="178" mass="20127">MHGNIVVESGDNSTGLCMLWKEDVDVTLFSFSINHIDVEVRFKDDHFLFSAIYGFSDHRKKPKTWRLMDRIKGNSQLPWIIGGDFSEILSHNEKTGASAIATDAATAILYYAFEFKESSDHCFLLLDTIDDRTTSPNRGQDDYFKFENCWADEVGCAHTVRAAWLGSCGSTLDKLRTV</sequence>
<comment type="caution">
    <text evidence="1">The sequence shown here is derived from an EMBL/GenBank/DDBJ whole genome shotgun (WGS) entry which is preliminary data.</text>
</comment>
<protein>
    <recommendedName>
        <fullName evidence="3">Endonuclease/exonuclease/phosphatase domain-containing protein</fullName>
    </recommendedName>
</protein>
<dbReference type="EMBL" id="VEPZ02001335">
    <property type="protein sequence ID" value="KAE8678451.1"/>
    <property type="molecule type" value="Genomic_DNA"/>
</dbReference>
<dbReference type="PANTHER" id="PTHR35218">
    <property type="entry name" value="RNASE H DOMAIN-CONTAINING PROTEIN"/>
    <property type="match status" value="1"/>
</dbReference>
<accession>A0A6A2XPS1</accession>
<organism evidence="1 2">
    <name type="scientific">Hibiscus syriacus</name>
    <name type="common">Rose of Sharon</name>
    <dbReference type="NCBI Taxonomy" id="106335"/>
    <lineage>
        <taxon>Eukaryota</taxon>
        <taxon>Viridiplantae</taxon>
        <taxon>Streptophyta</taxon>
        <taxon>Embryophyta</taxon>
        <taxon>Tracheophyta</taxon>
        <taxon>Spermatophyta</taxon>
        <taxon>Magnoliopsida</taxon>
        <taxon>eudicotyledons</taxon>
        <taxon>Gunneridae</taxon>
        <taxon>Pentapetalae</taxon>
        <taxon>rosids</taxon>
        <taxon>malvids</taxon>
        <taxon>Malvales</taxon>
        <taxon>Malvaceae</taxon>
        <taxon>Malvoideae</taxon>
        <taxon>Hibiscus</taxon>
    </lineage>
</organism>
<proteinExistence type="predicted"/>
<keyword evidence="2" id="KW-1185">Reference proteome</keyword>
<gene>
    <name evidence="1" type="ORF">F3Y22_tig00111409pilonHSYRG00142</name>
</gene>
<evidence type="ECO:0000313" key="1">
    <source>
        <dbReference type="EMBL" id="KAE8678451.1"/>
    </source>
</evidence>